<reference evidence="2" key="1">
    <citation type="submission" date="2019-03" db="EMBL/GenBank/DDBJ databases">
        <title>Long read genome sequence of the mycoparasitic Pythium oligandrum ATCC 38472 isolated from sugarbeet rhizosphere.</title>
        <authorList>
            <person name="Gaulin E."/>
        </authorList>
    </citation>
    <scope>NUCLEOTIDE SEQUENCE</scope>
    <source>
        <strain evidence="2">ATCC 38472_TT</strain>
    </source>
</reference>
<evidence type="ECO:0000313" key="3">
    <source>
        <dbReference type="Proteomes" id="UP000794436"/>
    </source>
</evidence>
<dbReference type="AlphaFoldDB" id="A0A8K1CJE8"/>
<comment type="caution">
    <text evidence="2">The sequence shown here is derived from an EMBL/GenBank/DDBJ whole genome shotgun (WGS) entry which is preliminary data.</text>
</comment>
<dbReference type="EMBL" id="SPLM01000041">
    <property type="protein sequence ID" value="TMW64023.1"/>
    <property type="molecule type" value="Genomic_DNA"/>
</dbReference>
<organism evidence="2 3">
    <name type="scientific">Pythium oligandrum</name>
    <name type="common">Mycoparasitic fungus</name>
    <dbReference type="NCBI Taxonomy" id="41045"/>
    <lineage>
        <taxon>Eukaryota</taxon>
        <taxon>Sar</taxon>
        <taxon>Stramenopiles</taxon>
        <taxon>Oomycota</taxon>
        <taxon>Peronosporomycetes</taxon>
        <taxon>Pythiales</taxon>
        <taxon>Pythiaceae</taxon>
        <taxon>Pythium</taxon>
    </lineage>
</organism>
<protein>
    <submittedName>
        <fullName evidence="2">Uncharacterized protein</fullName>
    </submittedName>
</protein>
<keyword evidence="1" id="KW-0175">Coiled coil</keyword>
<name>A0A8K1CJE8_PYTOL</name>
<dbReference type="Proteomes" id="UP000794436">
    <property type="component" value="Unassembled WGS sequence"/>
</dbReference>
<accession>A0A8K1CJE8</accession>
<proteinExistence type="predicted"/>
<evidence type="ECO:0000313" key="2">
    <source>
        <dbReference type="EMBL" id="TMW64023.1"/>
    </source>
</evidence>
<sequence>MALSAKRVVKKKTKSRTESLLAMTTQSAEGIARPVTRTEFQELVLAVAQLKKQSQRQIQVEAQVGSELELFGAQVSSNKNALGTLAEAVIEKSNELQQHVIAQLQQLQVESNKRLTDMQLALERLEFRFRHHLRDCQSLAERVEMQHDTLQHLKTQLGQTQLLLDQQQEHQKTFVETIQYTVKQSEEKMTTATIDTTKTIEAFQQRMISFVKGVESSVEESVAVIVAQTRDLEVQSKRQTSLLHQYLDDQLRLRQTFMDCETQCATLQQNHEEAQRKHAEDAVRLEGLEQKMGKLVLLIERRMDRSEIDSLLERTERNLKTRVEAVLELVQLCVHTLTKQG</sequence>
<keyword evidence="3" id="KW-1185">Reference proteome</keyword>
<dbReference type="OrthoDB" id="76074at2759"/>
<feature type="coiled-coil region" evidence="1">
    <location>
        <begin position="257"/>
        <end position="291"/>
    </location>
</feature>
<gene>
    <name evidence="2" type="ORF">Poli38472_014140</name>
</gene>
<evidence type="ECO:0000256" key="1">
    <source>
        <dbReference type="SAM" id="Coils"/>
    </source>
</evidence>